<reference evidence="2 3" key="1">
    <citation type="journal article" date="2020" name="bioRxiv">
        <title>Sequence and annotation of 42 cannabis genomes reveals extensive copy number variation in cannabinoid synthesis and pathogen resistance genes.</title>
        <authorList>
            <person name="Mckernan K.J."/>
            <person name="Helbert Y."/>
            <person name="Kane L.T."/>
            <person name="Ebling H."/>
            <person name="Zhang L."/>
            <person name="Liu B."/>
            <person name="Eaton Z."/>
            <person name="Mclaughlin S."/>
            <person name="Kingan S."/>
            <person name="Baybayan P."/>
            <person name="Concepcion G."/>
            <person name="Jordan M."/>
            <person name="Riva A."/>
            <person name="Barbazuk W."/>
            <person name="Harkins T."/>
        </authorList>
    </citation>
    <scope>NUCLEOTIDE SEQUENCE [LARGE SCALE GENOMIC DNA]</scope>
    <source>
        <strain evidence="3">cv. Jamaican Lion 4</strain>
        <tissue evidence="2">Leaf</tissue>
    </source>
</reference>
<gene>
    <name evidence="2" type="ORF">F8388_006288</name>
</gene>
<proteinExistence type="inferred from homology"/>
<dbReference type="GO" id="GO:0016747">
    <property type="term" value="F:acyltransferase activity, transferring groups other than amino-acyl groups"/>
    <property type="evidence" value="ECO:0007669"/>
    <property type="project" value="TreeGrafter"/>
</dbReference>
<evidence type="ECO:0000256" key="1">
    <source>
        <dbReference type="ARBA" id="ARBA00009861"/>
    </source>
</evidence>
<organism evidence="2 3">
    <name type="scientific">Cannabis sativa</name>
    <name type="common">Hemp</name>
    <name type="synonym">Marijuana</name>
    <dbReference type="NCBI Taxonomy" id="3483"/>
    <lineage>
        <taxon>Eukaryota</taxon>
        <taxon>Viridiplantae</taxon>
        <taxon>Streptophyta</taxon>
        <taxon>Embryophyta</taxon>
        <taxon>Tracheophyta</taxon>
        <taxon>Spermatophyta</taxon>
        <taxon>Magnoliopsida</taxon>
        <taxon>eudicotyledons</taxon>
        <taxon>Gunneridae</taxon>
        <taxon>Pentapetalae</taxon>
        <taxon>rosids</taxon>
        <taxon>fabids</taxon>
        <taxon>Rosales</taxon>
        <taxon>Cannabaceae</taxon>
        <taxon>Cannabis</taxon>
    </lineage>
</organism>
<comment type="similarity">
    <text evidence="1">Belongs to the plant acyltransferase family.</text>
</comment>
<protein>
    <submittedName>
        <fullName evidence="2">Uncharacterized protein</fullName>
    </submittedName>
</protein>
<sequence>MLSISTPPTSTPFQTVTQTLIDSLSHTLVYFYPLAGRLHSLSNGRFQLDCNEDGALFVAAELNVDLSHFEKDHFTPTPDCGGLSLGFTTSHVLVDGLSGANFMTEWARVAQGLPLQKARKHLNEQLTACLVAIDSRQRLHLRYQFLTLVTELST</sequence>
<accession>A0A7J6EDY2</accession>
<comment type="caution">
    <text evidence="2">The sequence shown here is derived from an EMBL/GenBank/DDBJ whole genome shotgun (WGS) entry which is preliminary data.</text>
</comment>
<dbReference type="EMBL" id="JAATIP010000251">
    <property type="protein sequence ID" value="KAF4356544.1"/>
    <property type="molecule type" value="Genomic_DNA"/>
</dbReference>
<dbReference type="PANTHER" id="PTHR31642:SF324">
    <property type="entry name" value="SPERMIDINE HYDROXYCINNAMOYL TRANSFERASE"/>
    <property type="match status" value="1"/>
</dbReference>
<dbReference type="PANTHER" id="PTHR31642">
    <property type="entry name" value="TRICHOTHECENE 3-O-ACETYLTRANSFERASE"/>
    <property type="match status" value="1"/>
</dbReference>
<evidence type="ECO:0000313" key="2">
    <source>
        <dbReference type="EMBL" id="KAF4356544.1"/>
    </source>
</evidence>
<dbReference type="Proteomes" id="UP000525078">
    <property type="component" value="Unassembled WGS sequence"/>
</dbReference>
<dbReference type="Pfam" id="PF02458">
    <property type="entry name" value="Transferase"/>
    <property type="match status" value="2"/>
</dbReference>
<name>A0A7J6EDY2_CANSA</name>
<evidence type="ECO:0000313" key="3">
    <source>
        <dbReference type="Proteomes" id="UP000525078"/>
    </source>
</evidence>
<dbReference type="AlphaFoldDB" id="A0A7J6EDY2"/>
<dbReference type="InterPro" id="IPR023213">
    <property type="entry name" value="CAT-like_dom_sf"/>
</dbReference>
<dbReference type="Gene3D" id="3.30.559.10">
    <property type="entry name" value="Chloramphenicol acetyltransferase-like domain"/>
    <property type="match status" value="2"/>
</dbReference>
<dbReference type="InterPro" id="IPR050317">
    <property type="entry name" value="Plant_Fungal_Acyltransferase"/>
</dbReference>